<accession>A0A163Y1M9</accession>
<evidence type="ECO:0000256" key="1">
    <source>
        <dbReference type="ARBA" id="ARBA00023015"/>
    </source>
</evidence>
<dbReference type="InterPro" id="IPR036388">
    <property type="entry name" value="WH-like_DNA-bd_sf"/>
</dbReference>
<evidence type="ECO:0000256" key="2">
    <source>
        <dbReference type="ARBA" id="ARBA00023125"/>
    </source>
</evidence>
<dbReference type="Pfam" id="PF07729">
    <property type="entry name" value="FCD"/>
    <property type="match status" value="1"/>
</dbReference>
<evidence type="ECO:0000313" key="6">
    <source>
        <dbReference type="Proteomes" id="UP000076476"/>
    </source>
</evidence>
<dbReference type="Pfam" id="PF00392">
    <property type="entry name" value="GntR"/>
    <property type="match status" value="1"/>
</dbReference>
<dbReference type="InterPro" id="IPR036390">
    <property type="entry name" value="WH_DNA-bd_sf"/>
</dbReference>
<dbReference type="CDD" id="cd07377">
    <property type="entry name" value="WHTH_GntR"/>
    <property type="match status" value="1"/>
</dbReference>
<comment type="caution">
    <text evidence="5">The sequence shown here is derived from an EMBL/GenBank/DDBJ whole genome shotgun (WGS) entry which is preliminary data.</text>
</comment>
<dbReference type="PROSITE" id="PS50949">
    <property type="entry name" value="HTH_GNTR"/>
    <property type="match status" value="1"/>
</dbReference>
<dbReference type="SUPFAM" id="SSF48008">
    <property type="entry name" value="GntR ligand-binding domain-like"/>
    <property type="match status" value="1"/>
</dbReference>
<dbReference type="OrthoDB" id="2374506at2"/>
<evidence type="ECO:0000313" key="5">
    <source>
        <dbReference type="EMBL" id="KZN96529.1"/>
    </source>
</evidence>
<keyword evidence="3" id="KW-0804">Transcription</keyword>
<organism evidence="5 6">
    <name type="scientific">Aeribacillus pallidus</name>
    <dbReference type="NCBI Taxonomy" id="33936"/>
    <lineage>
        <taxon>Bacteria</taxon>
        <taxon>Bacillati</taxon>
        <taxon>Bacillota</taxon>
        <taxon>Bacilli</taxon>
        <taxon>Bacillales</taxon>
        <taxon>Bacillaceae</taxon>
        <taxon>Aeribacillus</taxon>
    </lineage>
</organism>
<dbReference type="Proteomes" id="UP000076476">
    <property type="component" value="Unassembled WGS sequence"/>
</dbReference>
<sequence length="221" mass="26062">MKNNQLFYNHSLSHKIAEKITNQIMAGELKPGEKIIESTYAEEFGTSRAPIRESLYLLENEGLIERIPRKGAVVKGYTEDEVYDLLEMRIVLESLAMKRIKVRGINEEILKKMEQLVQKMSEVDDEKQYANLNQEFHMLIIEMSKSEIIKEMYWRLGRPLLVLQRISFLEEEHIKKSLKEHRIILDLLKENLIDEALVLLENHNHSVIKRVENKTKNKQSY</sequence>
<dbReference type="InterPro" id="IPR000524">
    <property type="entry name" value="Tscrpt_reg_HTH_GntR"/>
</dbReference>
<keyword evidence="1" id="KW-0805">Transcription regulation</keyword>
<dbReference type="GO" id="GO:0003700">
    <property type="term" value="F:DNA-binding transcription factor activity"/>
    <property type="evidence" value="ECO:0007669"/>
    <property type="project" value="InterPro"/>
</dbReference>
<dbReference type="Gene3D" id="1.20.120.530">
    <property type="entry name" value="GntR ligand-binding domain-like"/>
    <property type="match status" value="1"/>
</dbReference>
<evidence type="ECO:0000256" key="3">
    <source>
        <dbReference type="ARBA" id="ARBA00023163"/>
    </source>
</evidence>
<dbReference type="PANTHER" id="PTHR43537">
    <property type="entry name" value="TRANSCRIPTIONAL REGULATOR, GNTR FAMILY"/>
    <property type="match status" value="1"/>
</dbReference>
<dbReference type="InterPro" id="IPR008920">
    <property type="entry name" value="TF_FadR/GntR_C"/>
</dbReference>
<dbReference type="GO" id="GO:0003677">
    <property type="term" value="F:DNA binding"/>
    <property type="evidence" value="ECO:0007669"/>
    <property type="project" value="UniProtKB-KW"/>
</dbReference>
<protein>
    <submittedName>
        <fullName evidence="5">GntR family transcriptional regulator</fullName>
    </submittedName>
</protein>
<dbReference type="SMART" id="SM00895">
    <property type="entry name" value="FCD"/>
    <property type="match status" value="1"/>
</dbReference>
<feature type="domain" description="HTH gntR-type" evidence="4">
    <location>
        <begin position="10"/>
        <end position="77"/>
    </location>
</feature>
<dbReference type="EMBL" id="LWBR01000020">
    <property type="protein sequence ID" value="KZN96529.1"/>
    <property type="molecule type" value="Genomic_DNA"/>
</dbReference>
<keyword evidence="6" id="KW-1185">Reference proteome</keyword>
<keyword evidence="2" id="KW-0238">DNA-binding</keyword>
<dbReference type="STRING" id="33936.AZI98_08115"/>
<proteinExistence type="predicted"/>
<gene>
    <name evidence="5" type="ORF">AZI98_08115</name>
</gene>
<dbReference type="RefSeq" id="WP_063387781.1">
    <property type="nucleotide sequence ID" value="NZ_LVHY01000137.1"/>
</dbReference>
<accession>A0A165XY90</accession>
<evidence type="ECO:0000259" key="4">
    <source>
        <dbReference type="PROSITE" id="PS50949"/>
    </source>
</evidence>
<dbReference type="SMART" id="SM00345">
    <property type="entry name" value="HTH_GNTR"/>
    <property type="match status" value="1"/>
</dbReference>
<dbReference type="PANTHER" id="PTHR43537:SF5">
    <property type="entry name" value="UXU OPERON TRANSCRIPTIONAL REGULATOR"/>
    <property type="match status" value="1"/>
</dbReference>
<reference evidence="5 6" key="1">
    <citation type="submission" date="2016-04" db="EMBL/GenBank/DDBJ databases">
        <title>Draft genome sequence of Aeribacillus pallidus 8m3 from petroleum reservoir.</title>
        <authorList>
            <person name="Poltaraus A.B."/>
            <person name="Nazina T.N."/>
            <person name="Tourova T.P."/>
            <person name="Malakho S.M."/>
            <person name="Korshunova A.V."/>
            <person name="Sokolova D.S."/>
        </authorList>
    </citation>
    <scope>NUCLEOTIDE SEQUENCE [LARGE SCALE GENOMIC DNA]</scope>
    <source>
        <strain evidence="5 6">8m3</strain>
    </source>
</reference>
<dbReference type="Gene3D" id="1.10.10.10">
    <property type="entry name" value="Winged helix-like DNA-binding domain superfamily/Winged helix DNA-binding domain"/>
    <property type="match status" value="1"/>
</dbReference>
<name>A0A163Y1M9_9BACI</name>
<dbReference type="InterPro" id="IPR011711">
    <property type="entry name" value="GntR_C"/>
</dbReference>
<dbReference type="AlphaFoldDB" id="A0A163Y1M9"/>
<dbReference type="SUPFAM" id="SSF46785">
    <property type="entry name" value="Winged helix' DNA-binding domain"/>
    <property type="match status" value="1"/>
</dbReference>
<dbReference type="GeneID" id="301126274"/>